<organism evidence="1 2">
    <name type="scientific">Hymenobacter gummosus</name>
    <dbReference type="NCBI Taxonomy" id="1776032"/>
    <lineage>
        <taxon>Bacteria</taxon>
        <taxon>Pseudomonadati</taxon>
        <taxon>Bacteroidota</taxon>
        <taxon>Cytophagia</taxon>
        <taxon>Cytophagales</taxon>
        <taxon>Hymenobacteraceae</taxon>
        <taxon>Hymenobacter</taxon>
    </lineage>
</organism>
<comment type="caution">
    <text evidence="1">The sequence shown here is derived from an EMBL/GenBank/DDBJ whole genome shotgun (WGS) entry which is preliminary data.</text>
</comment>
<keyword evidence="2" id="KW-1185">Reference proteome</keyword>
<evidence type="ECO:0008006" key="3">
    <source>
        <dbReference type="Google" id="ProtNLM"/>
    </source>
</evidence>
<evidence type="ECO:0000313" key="1">
    <source>
        <dbReference type="EMBL" id="RTQ46877.1"/>
    </source>
</evidence>
<reference evidence="1 2" key="1">
    <citation type="submission" date="2018-12" db="EMBL/GenBank/DDBJ databases">
        <title>Hymenobacter gummosus sp. nov., isolated from a spring.</title>
        <authorList>
            <person name="Nie L."/>
        </authorList>
    </citation>
    <scope>NUCLEOTIDE SEQUENCE [LARGE SCALE GENOMIC DNA]</scope>
    <source>
        <strain evidence="1 2">KCTC 52166</strain>
    </source>
</reference>
<dbReference type="AlphaFoldDB" id="A0A431TY68"/>
<dbReference type="EMBL" id="RXOF01000014">
    <property type="protein sequence ID" value="RTQ46877.1"/>
    <property type="molecule type" value="Genomic_DNA"/>
</dbReference>
<sequence>MSTPNQLLAPMKDAQHREVGGVQVDVVPTGAARVKRIIYPAGFRWSAHMQPVVGTALCMHAHVGFLAQGRISIRYADGFVEEFVAPQAVAIEPGHDGWVVGDGPAVLIEFDFEGNTVERLGLPVVHGAKEA</sequence>
<evidence type="ECO:0000313" key="2">
    <source>
        <dbReference type="Proteomes" id="UP000282184"/>
    </source>
</evidence>
<proteinExistence type="predicted"/>
<protein>
    <recommendedName>
        <fullName evidence="3">Cupin</fullName>
    </recommendedName>
</protein>
<gene>
    <name evidence="1" type="ORF">EJV47_21130</name>
</gene>
<name>A0A431TY68_9BACT</name>
<accession>A0A431TY68</accession>
<dbReference type="OrthoDB" id="161242at2"/>
<dbReference type="Proteomes" id="UP000282184">
    <property type="component" value="Unassembled WGS sequence"/>
</dbReference>
<dbReference type="RefSeq" id="WP_126695198.1">
    <property type="nucleotide sequence ID" value="NZ_RXOF01000014.1"/>
</dbReference>